<reference evidence="2 3" key="1">
    <citation type="submission" date="2022-08" db="EMBL/GenBank/DDBJ databases">
        <title>Reclassification of Massilia species as members of the genera Telluria, Duganella, Pseudoduganella, Mokoshia gen. nov. and Zemynaea gen. nov. using orthogonal and non-orthogonal genome-based approaches.</title>
        <authorList>
            <person name="Bowman J.P."/>
        </authorList>
    </citation>
    <scope>NUCLEOTIDE SEQUENCE [LARGE SCALE GENOMIC DNA]</scope>
    <source>
        <strain evidence="2 3">JCM 31606</strain>
    </source>
</reference>
<dbReference type="EMBL" id="JANUGU010000002">
    <property type="protein sequence ID" value="MCS0658349.1"/>
    <property type="molecule type" value="Genomic_DNA"/>
</dbReference>
<evidence type="ECO:0000313" key="3">
    <source>
        <dbReference type="Proteomes" id="UP001204621"/>
    </source>
</evidence>
<keyword evidence="3" id="KW-1185">Reference proteome</keyword>
<comment type="caution">
    <text evidence="2">The sequence shown here is derived from an EMBL/GenBank/DDBJ whole genome shotgun (WGS) entry which is preliminary data.</text>
</comment>
<sequence>MREFSDDNNDLPSEPEVGTPKFGRLLIVLALAVLAIVAVTFLSEAYLA</sequence>
<dbReference type="RefSeq" id="WP_258811535.1">
    <property type="nucleotide sequence ID" value="NZ_JANUGU010000002.1"/>
</dbReference>
<name>A0ABT2CWJ5_9BURK</name>
<dbReference type="Proteomes" id="UP001204621">
    <property type="component" value="Unassembled WGS sequence"/>
</dbReference>
<organism evidence="2 3">
    <name type="scientific">Massilia terrae</name>
    <dbReference type="NCBI Taxonomy" id="1811224"/>
    <lineage>
        <taxon>Bacteria</taxon>
        <taxon>Pseudomonadati</taxon>
        <taxon>Pseudomonadota</taxon>
        <taxon>Betaproteobacteria</taxon>
        <taxon>Burkholderiales</taxon>
        <taxon>Oxalobacteraceae</taxon>
        <taxon>Telluria group</taxon>
        <taxon>Massilia</taxon>
    </lineage>
</organism>
<evidence type="ECO:0000313" key="2">
    <source>
        <dbReference type="EMBL" id="MCS0658349.1"/>
    </source>
</evidence>
<keyword evidence="1" id="KW-0812">Transmembrane</keyword>
<protein>
    <submittedName>
        <fullName evidence="2">Uncharacterized protein</fullName>
    </submittedName>
</protein>
<evidence type="ECO:0000256" key="1">
    <source>
        <dbReference type="SAM" id="Phobius"/>
    </source>
</evidence>
<keyword evidence="1" id="KW-1133">Transmembrane helix</keyword>
<gene>
    <name evidence="2" type="ORF">NX778_09770</name>
</gene>
<feature type="transmembrane region" description="Helical" evidence="1">
    <location>
        <begin position="25"/>
        <end position="47"/>
    </location>
</feature>
<keyword evidence="1" id="KW-0472">Membrane</keyword>
<accession>A0ABT2CWJ5</accession>
<proteinExistence type="predicted"/>